<reference evidence="11 12" key="1">
    <citation type="submission" date="2015-06" db="EMBL/GenBank/DDBJ databases">
        <title>Expansion of signal transduction pathways in fungi by whole-genome duplication.</title>
        <authorList>
            <consortium name="DOE Joint Genome Institute"/>
            <person name="Corrochano L.M."/>
            <person name="Kuo A."/>
            <person name="Marcet-Houben M."/>
            <person name="Polaino S."/>
            <person name="Salamov A."/>
            <person name="Villalobos J.M."/>
            <person name="Alvarez M.I."/>
            <person name="Avalos J."/>
            <person name="Benito E.P."/>
            <person name="Benoit I."/>
            <person name="Burger G."/>
            <person name="Camino L.P."/>
            <person name="Canovas D."/>
            <person name="Cerda-Olmedo E."/>
            <person name="Cheng J.-F."/>
            <person name="Dominguez A."/>
            <person name="Elias M."/>
            <person name="Eslava A.P."/>
            <person name="Glaser F."/>
            <person name="Grimwood J."/>
            <person name="Gutierrez G."/>
            <person name="Heitman J."/>
            <person name="Henrissat B."/>
            <person name="Iturriaga E.A."/>
            <person name="Lang B.F."/>
            <person name="Lavin J.L."/>
            <person name="Lee S."/>
            <person name="Li W."/>
            <person name="Lindquist E."/>
            <person name="Lopez-Garcia S."/>
            <person name="Luque E.M."/>
            <person name="Marcos A.T."/>
            <person name="Martin J."/>
            <person name="Mccluskey K."/>
            <person name="Medina H.R."/>
            <person name="Miralles-Duran A."/>
            <person name="Miyazaki A."/>
            <person name="Munoz-Torres E."/>
            <person name="Oguiza J.A."/>
            <person name="Ohm R."/>
            <person name="Olmedo M."/>
            <person name="Orejas M."/>
            <person name="Ortiz-Castellanos L."/>
            <person name="Pisabarro A.G."/>
            <person name="Rodriguez-Romero J."/>
            <person name="Ruiz-Herrera J."/>
            <person name="Ruiz-Vazquez R."/>
            <person name="Sanz C."/>
            <person name="Schackwitz W."/>
            <person name="Schmutz J."/>
            <person name="Shahriari M."/>
            <person name="Shelest E."/>
            <person name="Silva-Franco F."/>
            <person name="Soanes D."/>
            <person name="Syed K."/>
            <person name="Tagua V.G."/>
            <person name="Talbot N.J."/>
            <person name="Thon M."/>
            <person name="De Vries R.P."/>
            <person name="Wiebenga A."/>
            <person name="Yadav J.S."/>
            <person name="Braun E.L."/>
            <person name="Baker S."/>
            <person name="Garre V."/>
            <person name="Horwitz B."/>
            <person name="Torres-Martinez S."/>
            <person name="Idnurm A."/>
            <person name="Herrera-Estrella A."/>
            <person name="Gabaldon T."/>
            <person name="Grigoriev I.V."/>
        </authorList>
    </citation>
    <scope>NUCLEOTIDE SEQUENCE [LARGE SCALE GENOMIC DNA]</scope>
    <source>
        <strain evidence="11 12">CBS 277.49</strain>
    </source>
</reference>
<evidence type="ECO:0000259" key="10">
    <source>
        <dbReference type="PROSITE" id="PS50195"/>
    </source>
</evidence>
<dbReference type="EMBL" id="AMYB01000005">
    <property type="protein sequence ID" value="OAD02646.1"/>
    <property type="molecule type" value="Genomic_DNA"/>
</dbReference>
<dbReference type="InterPro" id="IPR001683">
    <property type="entry name" value="PX_dom"/>
</dbReference>
<dbReference type="Gene3D" id="3.30.1520.10">
    <property type="entry name" value="Phox-like domain"/>
    <property type="match status" value="1"/>
</dbReference>
<evidence type="ECO:0000313" key="12">
    <source>
        <dbReference type="Proteomes" id="UP000077051"/>
    </source>
</evidence>
<dbReference type="PROSITE" id="PS50195">
    <property type="entry name" value="PX"/>
    <property type="match status" value="1"/>
</dbReference>
<evidence type="ECO:0000256" key="2">
    <source>
        <dbReference type="ARBA" id="ARBA00010883"/>
    </source>
</evidence>
<protein>
    <recommendedName>
        <fullName evidence="10">PX domain-containing protein</fullName>
    </recommendedName>
</protein>
<evidence type="ECO:0000256" key="6">
    <source>
        <dbReference type="ARBA" id="ARBA00023006"/>
    </source>
</evidence>
<evidence type="ECO:0000256" key="8">
    <source>
        <dbReference type="ARBA" id="ARBA00023136"/>
    </source>
</evidence>
<feature type="domain" description="PX" evidence="10">
    <location>
        <begin position="15"/>
        <end position="131"/>
    </location>
</feature>
<dbReference type="Proteomes" id="UP000077051">
    <property type="component" value="Unassembled WGS sequence"/>
</dbReference>
<dbReference type="Pfam" id="PF00787">
    <property type="entry name" value="PX"/>
    <property type="match status" value="1"/>
</dbReference>
<dbReference type="PANTHER" id="PTHR46979">
    <property type="entry name" value="SORTING NEXIN-41"/>
    <property type="match status" value="1"/>
</dbReference>
<comment type="subcellular location">
    <subcellularLocation>
        <location evidence="1">Endosome membrane</location>
        <topology evidence="1">Peripheral membrane protein</topology>
    </subcellularLocation>
</comment>
<feature type="coiled-coil region" evidence="9">
    <location>
        <begin position="425"/>
        <end position="459"/>
    </location>
</feature>
<evidence type="ECO:0000256" key="9">
    <source>
        <dbReference type="SAM" id="Coils"/>
    </source>
</evidence>
<evidence type="ECO:0000256" key="5">
    <source>
        <dbReference type="ARBA" id="ARBA00022927"/>
    </source>
</evidence>
<keyword evidence="8" id="KW-0472">Membrane</keyword>
<dbReference type="InterPro" id="IPR036871">
    <property type="entry name" value="PX_dom_sf"/>
</dbReference>
<dbReference type="InterPro" id="IPR044106">
    <property type="entry name" value="PX_Snx41/Atg20"/>
</dbReference>
<dbReference type="GO" id="GO:0042147">
    <property type="term" value="P:retrograde transport, endosome to Golgi"/>
    <property type="evidence" value="ECO:0007669"/>
    <property type="project" value="InterPro"/>
</dbReference>
<name>A0A168KQE7_MUCCL</name>
<keyword evidence="4" id="KW-0967">Endosome</keyword>
<dbReference type="Gene3D" id="1.20.1270.60">
    <property type="entry name" value="Arfaptin homology (AH) domain/BAR domain"/>
    <property type="match status" value="2"/>
</dbReference>
<evidence type="ECO:0000256" key="4">
    <source>
        <dbReference type="ARBA" id="ARBA00022753"/>
    </source>
</evidence>
<keyword evidence="9" id="KW-0175">Coiled coil</keyword>
<dbReference type="InterPro" id="IPR051079">
    <property type="entry name" value="Sorting_Nexin_Autophagy"/>
</dbReference>
<dbReference type="VEuPathDB" id="FungiDB:MUCCIDRAFT_164566"/>
<sequence length="511" mass="58277">MYTPIPCQCSLDLADKIKITEAEKRHNEGNKTTFVVYSIKTAAESKEAKRRYSEFESFRRSLVKLYPTLLIPPIPEKHSLVNYTTHNIKDDSATIEKRKRMLERFLLRLAKHPILAKEHVFHRFLDGATTWTEIRQSSPLSDLPKDPLLLASESSSFKTSITSNLPTSASIIPIPSTSYTLKYPDKEFEASEQKVGKSAQQSTFQFEKSQKRILGRLGDLSNDYAELGSAYNALSLDETGLLGTFIEKMGQVIDGTSHATKTMVQSLEMEFAEYVQDYSQYLHIAKQVLRYRRMKEAQLELIEEAIDHKKLQLRNLSKTEDEASKLDLKQDDTVQRPIKTSHNTAMDAAMDPQDDNIDTESIEDGFSAIVKIDDMEPDNTTAYPANASASVLRASKHQTKKWSSPRKLFSAVTDTIQGMMDTDPGQTRRNQINKLKETIEQLEQARVTSRQELKDMTVTIQQDFDRLQVQKQAEIKCMLIAFAKIHVVYCEQNAASWKDIRNQVKMSMEKL</sequence>
<dbReference type="PANTHER" id="PTHR46979:SF2">
    <property type="entry name" value="SORTING NEXIN-41"/>
    <property type="match status" value="1"/>
</dbReference>
<evidence type="ECO:0000256" key="7">
    <source>
        <dbReference type="ARBA" id="ARBA00023121"/>
    </source>
</evidence>
<organism evidence="11 12">
    <name type="scientific">Mucor lusitanicus CBS 277.49</name>
    <dbReference type="NCBI Taxonomy" id="747725"/>
    <lineage>
        <taxon>Eukaryota</taxon>
        <taxon>Fungi</taxon>
        <taxon>Fungi incertae sedis</taxon>
        <taxon>Mucoromycota</taxon>
        <taxon>Mucoromycotina</taxon>
        <taxon>Mucoromycetes</taxon>
        <taxon>Mucorales</taxon>
        <taxon>Mucorineae</taxon>
        <taxon>Mucoraceae</taxon>
        <taxon>Mucor</taxon>
    </lineage>
</organism>
<dbReference type="AlphaFoldDB" id="A0A168KQE7"/>
<evidence type="ECO:0000256" key="1">
    <source>
        <dbReference type="ARBA" id="ARBA00004481"/>
    </source>
</evidence>
<dbReference type="GO" id="GO:0010008">
    <property type="term" value="C:endosome membrane"/>
    <property type="evidence" value="ECO:0007669"/>
    <property type="project" value="UniProtKB-SubCell"/>
</dbReference>
<dbReference type="GO" id="GO:0035091">
    <property type="term" value="F:phosphatidylinositol binding"/>
    <property type="evidence" value="ECO:0007669"/>
    <property type="project" value="InterPro"/>
</dbReference>
<comment type="similarity">
    <text evidence="2">Belongs to the sorting nexin family.</text>
</comment>
<keyword evidence="6" id="KW-0072">Autophagy</keyword>
<dbReference type="SUPFAM" id="SSF64268">
    <property type="entry name" value="PX domain"/>
    <property type="match status" value="1"/>
</dbReference>
<comment type="caution">
    <text evidence="11">The sequence shown here is derived from an EMBL/GenBank/DDBJ whole genome shotgun (WGS) entry which is preliminary data.</text>
</comment>
<keyword evidence="12" id="KW-1185">Reference proteome</keyword>
<dbReference type="SMART" id="SM00312">
    <property type="entry name" value="PX"/>
    <property type="match status" value="1"/>
</dbReference>
<keyword evidence="3" id="KW-0813">Transport</keyword>
<evidence type="ECO:0000256" key="3">
    <source>
        <dbReference type="ARBA" id="ARBA00022448"/>
    </source>
</evidence>
<gene>
    <name evidence="11" type="ORF">MUCCIDRAFT_164566</name>
</gene>
<dbReference type="GO" id="GO:0015031">
    <property type="term" value="P:protein transport"/>
    <property type="evidence" value="ECO:0007669"/>
    <property type="project" value="UniProtKB-KW"/>
</dbReference>
<dbReference type="STRING" id="747725.A0A168KQE7"/>
<evidence type="ECO:0000313" key="11">
    <source>
        <dbReference type="EMBL" id="OAD02646.1"/>
    </source>
</evidence>
<dbReference type="GO" id="GO:0006914">
    <property type="term" value="P:autophagy"/>
    <property type="evidence" value="ECO:0007669"/>
    <property type="project" value="UniProtKB-KW"/>
</dbReference>
<keyword evidence="5" id="KW-0653">Protein transport</keyword>
<dbReference type="CDD" id="cd06867">
    <property type="entry name" value="PX_SNX41_42"/>
    <property type="match status" value="1"/>
</dbReference>
<proteinExistence type="inferred from homology"/>
<accession>A0A168KQE7</accession>
<keyword evidence="7" id="KW-0446">Lipid-binding</keyword>
<dbReference type="GO" id="GO:0005829">
    <property type="term" value="C:cytosol"/>
    <property type="evidence" value="ECO:0007669"/>
    <property type="project" value="GOC"/>
</dbReference>
<dbReference type="InterPro" id="IPR027267">
    <property type="entry name" value="AH/BAR_dom_sf"/>
</dbReference>
<dbReference type="OrthoDB" id="289314at2759"/>